<dbReference type="Proteomes" id="UP001472677">
    <property type="component" value="Unassembled WGS sequence"/>
</dbReference>
<dbReference type="Pfam" id="PF03108">
    <property type="entry name" value="DBD_Tnp_Mut"/>
    <property type="match status" value="1"/>
</dbReference>
<dbReference type="EMBL" id="JBBPBM010000005">
    <property type="protein sequence ID" value="KAK8584022.1"/>
    <property type="molecule type" value="Genomic_DNA"/>
</dbReference>
<evidence type="ECO:0000313" key="3">
    <source>
        <dbReference type="EMBL" id="KAK8584022.1"/>
    </source>
</evidence>
<proteinExistence type="predicted"/>
<evidence type="ECO:0000313" key="4">
    <source>
        <dbReference type="Proteomes" id="UP001472677"/>
    </source>
</evidence>
<accession>A0ABR2FPI2</accession>
<evidence type="ECO:0000256" key="1">
    <source>
        <dbReference type="SAM" id="MobiDB-lite"/>
    </source>
</evidence>
<feature type="region of interest" description="Disordered" evidence="1">
    <location>
        <begin position="15"/>
        <end position="40"/>
    </location>
</feature>
<name>A0ABR2FPI2_9ROSI</name>
<sequence>MEDIEFEDRNINEVDEVDRSGGVEEEGVLPSVERDDEADISRGDEDVEWLLMVFENSKQFKSALTRYTIVKRFDFKLAKNEKDKARVVCKDNVRSGTELVPQAHVQPGVEDNIFGVPINCSSDSQVGVSPSVVSILQKSIPPMRP</sequence>
<dbReference type="InterPro" id="IPR004332">
    <property type="entry name" value="Transposase_MuDR"/>
</dbReference>
<gene>
    <name evidence="3" type="ORF">V6N12_068273</name>
</gene>
<feature type="domain" description="Transposase MuDR plant" evidence="2">
    <location>
        <begin position="53"/>
        <end position="90"/>
    </location>
</feature>
<organism evidence="3 4">
    <name type="scientific">Hibiscus sabdariffa</name>
    <name type="common">roselle</name>
    <dbReference type="NCBI Taxonomy" id="183260"/>
    <lineage>
        <taxon>Eukaryota</taxon>
        <taxon>Viridiplantae</taxon>
        <taxon>Streptophyta</taxon>
        <taxon>Embryophyta</taxon>
        <taxon>Tracheophyta</taxon>
        <taxon>Spermatophyta</taxon>
        <taxon>Magnoliopsida</taxon>
        <taxon>eudicotyledons</taxon>
        <taxon>Gunneridae</taxon>
        <taxon>Pentapetalae</taxon>
        <taxon>rosids</taxon>
        <taxon>malvids</taxon>
        <taxon>Malvales</taxon>
        <taxon>Malvaceae</taxon>
        <taxon>Malvoideae</taxon>
        <taxon>Hibiscus</taxon>
    </lineage>
</organism>
<protein>
    <recommendedName>
        <fullName evidence="2">Transposase MuDR plant domain-containing protein</fullName>
    </recommendedName>
</protein>
<comment type="caution">
    <text evidence="3">The sequence shown here is derived from an EMBL/GenBank/DDBJ whole genome shotgun (WGS) entry which is preliminary data.</text>
</comment>
<reference evidence="3 4" key="1">
    <citation type="journal article" date="2024" name="G3 (Bethesda)">
        <title>Genome assembly of Hibiscus sabdariffa L. provides insights into metabolisms of medicinal natural products.</title>
        <authorList>
            <person name="Kim T."/>
        </authorList>
    </citation>
    <scope>NUCLEOTIDE SEQUENCE [LARGE SCALE GENOMIC DNA]</scope>
    <source>
        <strain evidence="3">TK-2024</strain>
        <tissue evidence="3">Old leaves</tissue>
    </source>
</reference>
<keyword evidence="4" id="KW-1185">Reference proteome</keyword>
<evidence type="ECO:0000259" key="2">
    <source>
        <dbReference type="Pfam" id="PF03108"/>
    </source>
</evidence>